<reference evidence="2" key="1">
    <citation type="submission" date="2009-08" db="EMBL/GenBank/DDBJ databases">
        <title>Annotation of Salpingoeca rosetta.</title>
        <authorList>
            <consortium name="The Broad Institute Genome Sequencing Platform"/>
            <person name="Russ C."/>
            <person name="Cuomo C."/>
            <person name="Burger G."/>
            <person name="Gray M.W."/>
            <person name="Holland P.W.H."/>
            <person name="King N."/>
            <person name="Lang F.B.F."/>
            <person name="Roger A.J."/>
            <person name="Ruiz-Trillo I."/>
            <person name="Young S.K."/>
            <person name="Zeng Q."/>
            <person name="Gargeya S."/>
            <person name="Alvarado L."/>
            <person name="Berlin A."/>
            <person name="Chapman S.B."/>
            <person name="Chen Z."/>
            <person name="Freedman E."/>
            <person name="Gellesch M."/>
            <person name="Goldberg J."/>
            <person name="Griggs A."/>
            <person name="Gujja S."/>
            <person name="Heilman E."/>
            <person name="Heiman D."/>
            <person name="Howarth C."/>
            <person name="Mehta T."/>
            <person name="Neiman D."/>
            <person name="Pearson M."/>
            <person name="Roberts A."/>
            <person name="Saif S."/>
            <person name="Shea T."/>
            <person name="Shenoy N."/>
            <person name="Sisk P."/>
            <person name="Stolte C."/>
            <person name="Sykes S."/>
            <person name="White J."/>
            <person name="Yandava C."/>
            <person name="Haas B."/>
            <person name="Nusbaum C."/>
            <person name="Birren B."/>
        </authorList>
    </citation>
    <scope>NUCLEOTIDE SEQUENCE [LARGE SCALE GENOMIC DNA]</scope>
    <source>
        <strain evidence="2">ATCC 50818</strain>
    </source>
</reference>
<evidence type="ECO:0000313" key="2">
    <source>
        <dbReference type="EMBL" id="EGD76151.1"/>
    </source>
</evidence>
<dbReference type="AlphaFoldDB" id="F2TXP2"/>
<dbReference type="Proteomes" id="UP000007799">
    <property type="component" value="Unassembled WGS sequence"/>
</dbReference>
<dbReference type="GeneID" id="16078921"/>
<evidence type="ECO:0000256" key="1">
    <source>
        <dbReference type="SAM" id="MobiDB-lite"/>
    </source>
</evidence>
<dbReference type="KEGG" id="sre:PTSG_00857"/>
<feature type="compositionally biased region" description="Basic and acidic residues" evidence="1">
    <location>
        <begin position="23"/>
        <end position="65"/>
    </location>
</feature>
<feature type="compositionally biased region" description="Basic and acidic residues" evidence="1">
    <location>
        <begin position="80"/>
        <end position="89"/>
    </location>
</feature>
<proteinExistence type="predicted"/>
<dbReference type="InParanoid" id="F2TXP2"/>
<evidence type="ECO:0000313" key="3">
    <source>
        <dbReference type="Proteomes" id="UP000007799"/>
    </source>
</evidence>
<sequence length="99" mass="11387">MDVVGKQLMKAQAKSIKTDLFGDDDRTPDSKSSREAVKKEKERRKHEEQARAERQAQRRSVDRQRQQGLLKVQASPQGTRPEEGRDKALKLMTRAGRKD</sequence>
<keyword evidence="3" id="KW-1185">Reference proteome</keyword>
<dbReference type="EMBL" id="GL832956">
    <property type="protein sequence ID" value="EGD76151.1"/>
    <property type="molecule type" value="Genomic_DNA"/>
</dbReference>
<dbReference type="RefSeq" id="XP_004998326.1">
    <property type="nucleotide sequence ID" value="XM_004998269.1"/>
</dbReference>
<gene>
    <name evidence="2" type="ORF">PTSG_00857</name>
</gene>
<organism evidence="3">
    <name type="scientific">Salpingoeca rosetta (strain ATCC 50818 / BSB-021)</name>
    <dbReference type="NCBI Taxonomy" id="946362"/>
    <lineage>
        <taxon>Eukaryota</taxon>
        <taxon>Choanoflagellata</taxon>
        <taxon>Craspedida</taxon>
        <taxon>Salpingoecidae</taxon>
        <taxon>Salpingoeca</taxon>
    </lineage>
</organism>
<name>F2TXP2_SALR5</name>
<feature type="region of interest" description="Disordered" evidence="1">
    <location>
        <begin position="19"/>
        <end position="99"/>
    </location>
</feature>
<accession>F2TXP2</accession>
<protein>
    <submittedName>
        <fullName evidence="2">Uncharacterized protein</fullName>
    </submittedName>
</protein>